<dbReference type="PANTHER" id="PTHR44757">
    <property type="entry name" value="DIGUANYLATE CYCLASE DGCP"/>
    <property type="match status" value="1"/>
</dbReference>
<feature type="domain" description="GGDEF" evidence="3">
    <location>
        <begin position="332"/>
        <end position="460"/>
    </location>
</feature>
<proteinExistence type="predicted"/>
<keyword evidence="1" id="KW-1133">Transmembrane helix</keyword>
<dbReference type="PROSITE" id="PS50883">
    <property type="entry name" value="EAL"/>
    <property type="match status" value="1"/>
</dbReference>
<dbReference type="NCBIfam" id="TIGR00254">
    <property type="entry name" value="GGDEF"/>
    <property type="match status" value="1"/>
</dbReference>
<dbReference type="CDD" id="cd01948">
    <property type="entry name" value="EAL"/>
    <property type="match status" value="1"/>
</dbReference>
<protein>
    <recommendedName>
        <fullName evidence="6">Diguanylate cyclase/phosphodiesterase</fullName>
    </recommendedName>
</protein>
<dbReference type="SMART" id="SM00052">
    <property type="entry name" value="EAL"/>
    <property type="match status" value="1"/>
</dbReference>
<dbReference type="InterPro" id="IPR052155">
    <property type="entry name" value="Biofilm_reg_signaling"/>
</dbReference>
<evidence type="ECO:0000313" key="4">
    <source>
        <dbReference type="EMBL" id="GAA3636208.1"/>
    </source>
</evidence>
<evidence type="ECO:0000313" key="5">
    <source>
        <dbReference type="Proteomes" id="UP001501074"/>
    </source>
</evidence>
<gene>
    <name evidence="4" type="ORF">GCM10022223_63320</name>
</gene>
<comment type="caution">
    <text evidence="4">The sequence shown here is derived from an EMBL/GenBank/DDBJ whole genome shotgun (WGS) entry which is preliminary data.</text>
</comment>
<dbReference type="Pfam" id="PF00990">
    <property type="entry name" value="GGDEF"/>
    <property type="match status" value="1"/>
</dbReference>
<dbReference type="InterPro" id="IPR000160">
    <property type="entry name" value="GGDEF_dom"/>
</dbReference>
<dbReference type="EMBL" id="BAAAZO010000012">
    <property type="protein sequence ID" value="GAA3636208.1"/>
    <property type="molecule type" value="Genomic_DNA"/>
</dbReference>
<dbReference type="InterPro" id="IPR001633">
    <property type="entry name" value="EAL_dom"/>
</dbReference>
<feature type="transmembrane region" description="Helical" evidence="1">
    <location>
        <begin position="249"/>
        <end position="267"/>
    </location>
</feature>
<dbReference type="InterPro" id="IPR035919">
    <property type="entry name" value="EAL_sf"/>
</dbReference>
<dbReference type="Gene3D" id="3.30.70.270">
    <property type="match status" value="1"/>
</dbReference>
<dbReference type="SMART" id="SM00267">
    <property type="entry name" value="GGDEF"/>
    <property type="match status" value="1"/>
</dbReference>
<feature type="transmembrane region" description="Helical" evidence="1">
    <location>
        <begin position="122"/>
        <end position="145"/>
    </location>
</feature>
<reference evidence="5" key="1">
    <citation type="journal article" date="2019" name="Int. J. Syst. Evol. Microbiol.">
        <title>The Global Catalogue of Microorganisms (GCM) 10K type strain sequencing project: providing services to taxonomists for standard genome sequencing and annotation.</title>
        <authorList>
            <consortium name="The Broad Institute Genomics Platform"/>
            <consortium name="The Broad Institute Genome Sequencing Center for Infectious Disease"/>
            <person name="Wu L."/>
            <person name="Ma J."/>
        </authorList>
    </citation>
    <scope>NUCLEOTIDE SEQUENCE [LARGE SCALE GENOMIC DNA]</scope>
    <source>
        <strain evidence="5">JCM 16902</strain>
    </source>
</reference>
<evidence type="ECO:0000256" key="1">
    <source>
        <dbReference type="SAM" id="Phobius"/>
    </source>
</evidence>
<keyword evidence="1" id="KW-0472">Membrane</keyword>
<feature type="transmembrane region" description="Helical" evidence="1">
    <location>
        <begin position="212"/>
        <end position="228"/>
    </location>
</feature>
<dbReference type="SUPFAM" id="SSF55073">
    <property type="entry name" value="Nucleotide cyclase"/>
    <property type="match status" value="1"/>
</dbReference>
<dbReference type="InterPro" id="IPR043128">
    <property type="entry name" value="Rev_trsase/Diguanyl_cyclase"/>
</dbReference>
<dbReference type="PROSITE" id="PS50887">
    <property type="entry name" value="GGDEF"/>
    <property type="match status" value="1"/>
</dbReference>
<keyword evidence="1" id="KW-0812">Transmembrane</keyword>
<sequence>MTFGPDTPRGGTAWLMLAATAVVAAVLVAEPGLRSVSTGCAGTLSVGLIVLGVVRHRPGSASWPLLALMLAFWALSAVLVHVQGHISSLAVAAVWAGQAVATGVTVNAVVSGKRPVTRSLTAGLDLIIIATVTFLVGAQIVAAGTSESRNWTAVAVASVDVALLSMLVRFAVSRRALGPSNVLVLVASFLAIVYDLLSAVQGRRLALPGEPSQILAVVFMLLFGIAALHPSMARAFSADTFTQRRPPSTALLGLLPLVLVPSGVAWAADVTGSRNLPPWAIPAAGAIIAGLCLLRGSDGLRSSEYLAEHDPLTGLANRRGLDRAFDEAPRAGGLSLLLIDLDEFKQVNDTHGHNVGDALLLLLRDRLVRATGTSGLAARLGGDEFVVLTQPHLAPVVAERFLQSLREPAVVGDLVLRTGASVGTADATSDATLAELLTHADVAMYAAKAAGGGRALAFHPAMRAEVARRFTLSSQVRQLLGHETFDVGRLEIRYQPLVELHSGRVIGAEALVRWMHPEHGLLSPDAFLGLVNSNHLDTELDAVVLNDVLTQLAQWRDQGLPMLPVSVNLTRDSLEDARLADRVLAALAVLSLPTSVLHLEITEHDQLSTDSPAQHTLGVLDAAGVRVYLDDYGTGYTSLEYLHRFPIKVLKLDRSVVTPLDAGQVHLVGAVNAMAVALDLEILAEGIETPEQRDQLMSLGIRYGQGYLFSRPLTAAQYAQTALAVTDESVPFPRPAGESARR</sequence>
<dbReference type="SUPFAM" id="SSF141868">
    <property type="entry name" value="EAL domain-like"/>
    <property type="match status" value="1"/>
</dbReference>
<dbReference type="Gene3D" id="3.20.20.450">
    <property type="entry name" value="EAL domain"/>
    <property type="match status" value="1"/>
</dbReference>
<name>A0ABP7AN76_9ACTN</name>
<dbReference type="Pfam" id="PF00563">
    <property type="entry name" value="EAL"/>
    <property type="match status" value="1"/>
</dbReference>
<feature type="transmembrane region" description="Helical" evidence="1">
    <location>
        <begin position="12"/>
        <end position="29"/>
    </location>
</feature>
<evidence type="ECO:0000259" key="3">
    <source>
        <dbReference type="PROSITE" id="PS50887"/>
    </source>
</evidence>
<evidence type="ECO:0000259" key="2">
    <source>
        <dbReference type="PROSITE" id="PS50883"/>
    </source>
</evidence>
<dbReference type="PANTHER" id="PTHR44757:SF2">
    <property type="entry name" value="BIOFILM ARCHITECTURE MAINTENANCE PROTEIN MBAA"/>
    <property type="match status" value="1"/>
</dbReference>
<dbReference type="Proteomes" id="UP001501074">
    <property type="component" value="Unassembled WGS sequence"/>
</dbReference>
<evidence type="ECO:0008006" key="6">
    <source>
        <dbReference type="Google" id="ProtNLM"/>
    </source>
</evidence>
<feature type="transmembrane region" description="Helical" evidence="1">
    <location>
        <begin position="86"/>
        <end position="110"/>
    </location>
</feature>
<keyword evidence="5" id="KW-1185">Reference proteome</keyword>
<feature type="transmembrane region" description="Helical" evidence="1">
    <location>
        <begin position="35"/>
        <end position="54"/>
    </location>
</feature>
<feature type="domain" description="EAL" evidence="2">
    <location>
        <begin position="469"/>
        <end position="726"/>
    </location>
</feature>
<accession>A0ABP7AN76</accession>
<dbReference type="CDD" id="cd01949">
    <property type="entry name" value="GGDEF"/>
    <property type="match status" value="1"/>
</dbReference>
<dbReference type="InterPro" id="IPR029787">
    <property type="entry name" value="Nucleotide_cyclase"/>
</dbReference>
<feature type="transmembrane region" description="Helical" evidence="1">
    <location>
        <begin position="151"/>
        <end position="170"/>
    </location>
</feature>
<organism evidence="4 5">
    <name type="scientific">Kineosporia mesophila</name>
    <dbReference type="NCBI Taxonomy" id="566012"/>
    <lineage>
        <taxon>Bacteria</taxon>
        <taxon>Bacillati</taxon>
        <taxon>Actinomycetota</taxon>
        <taxon>Actinomycetes</taxon>
        <taxon>Kineosporiales</taxon>
        <taxon>Kineosporiaceae</taxon>
        <taxon>Kineosporia</taxon>
    </lineage>
</organism>
<feature type="transmembrane region" description="Helical" evidence="1">
    <location>
        <begin position="61"/>
        <end position="80"/>
    </location>
</feature>
<feature type="transmembrane region" description="Helical" evidence="1">
    <location>
        <begin position="182"/>
        <end position="200"/>
    </location>
</feature>